<evidence type="ECO:0000313" key="1">
    <source>
        <dbReference type="EMBL" id="HED31772.1"/>
    </source>
</evidence>
<dbReference type="SUPFAM" id="SSF55136">
    <property type="entry name" value="Probable bacterial effector-binding domain"/>
    <property type="match status" value="1"/>
</dbReference>
<sequence length="207" mass="23399">MTSTILLFSTVLLLTGCSVLGKRSAEEPPYTVVEQSGDIEIRSYPSLIVAETVVEGSYRETSGKAFSRLAGYIFGRNSGEQKISMTAPVLQEPEGKKISMTAPVLQEPEGDSWRMSFVMPKEYTMQTLPRPLDPAVTLRELPARMVATIRYTGLHSQRNIDKWSEKLENWLEKEGYEMVSQPRAASYDPPWTIPMLRRNEIHIDVSR</sequence>
<dbReference type="PANTHER" id="PTHR11220">
    <property type="entry name" value="HEME-BINDING PROTEIN-RELATED"/>
    <property type="match status" value="1"/>
</dbReference>
<gene>
    <name evidence="1" type="ORF">ENN50_08890</name>
</gene>
<dbReference type="AlphaFoldDB" id="A0A831SU74"/>
<proteinExistence type="predicted"/>
<dbReference type="PANTHER" id="PTHR11220:SF58">
    <property type="entry name" value="SOUL HEME-BINDING FAMILY PROTEIN"/>
    <property type="match status" value="1"/>
</dbReference>
<dbReference type="EMBL" id="DSBW01000193">
    <property type="protein sequence ID" value="HED31772.1"/>
    <property type="molecule type" value="Genomic_DNA"/>
</dbReference>
<comment type="caution">
    <text evidence="1">The sequence shown here is derived from an EMBL/GenBank/DDBJ whole genome shotgun (WGS) entry which is preliminary data.</text>
</comment>
<reference evidence="1" key="1">
    <citation type="journal article" date="2020" name="mSystems">
        <title>Genome- and Community-Level Interaction Insights into Carbon Utilization and Element Cycling Functions of Hydrothermarchaeota in Hydrothermal Sediment.</title>
        <authorList>
            <person name="Zhou Z."/>
            <person name="Liu Y."/>
            <person name="Xu W."/>
            <person name="Pan J."/>
            <person name="Luo Z.H."/>
            <person name="Li M."/>
        </authorList>
    </citation>
    <scope>NUCLEOTIDE SEQUENCE [LARGE SCALE GENOMIC DNA]</scope>
    <source>
        <strain evidence="1">SpSt-1181</strain>
    </source>
</reference>
<dbReference type="Proteomes" id="UP000886335">
    <property type="component" value="Unassembled WGS sequence"/>
</dbReference>
<dbReference type="InterPro" id="IPR011256">
    <property type="entry name" value="Reg_factor_effector_dom_sf"/>
</dbReference>
<accession>A0A831SU74</accession>
<dbReference type="Pfam" id="PF04832">
    <property type="entry name" value="SOUL"/>
    <property type="match status" value="1"/>
</dbReference>
<dbReference type="InterPro" id="IPR006917">
    <property type="entry name" value="SOUL_heme-bd"/>
</dbReference>
<organism evidence="1">
    <name type="scientific">Prosthecochloris aestuarii</name>
    <dbReference type="NCBI Taxonomy" id="1102"/>
    <lineage>
        <taxon>Bacteria</taxon>
        <taxon>Pseudomonadati</taxon>
        <taxon>Chlorobiota</taxon>
        <taxon>Chlorobiia</taxon>
        <taxon>Chlorobiales</taxon>
        <taxon>Chlorobiaceae</taxon>
        <taxon>Prosthecochloris</taxon>
    </lineage>
</organism>
<name>A0A831SU74_PROAE</name>
<dbReference type="Gene3D" id="3.20.80.10">
    <property type="entry name" value="Regulatory factor, effector binding domain"/>
    <property type="match status" value="1"/>
</dbReference>
<protein>
    <submittedName>
        <fullName evidence="1">Heme-binding protein</fullName>
    </submittedName>
</protein>